<dbReference type="RefSeq" id="WP_349205053.1">
    <property type="nucleotide sequence ID" value="NZ_JBBMFN010000042.1"/>
</dbReference>
<feature type="compositionally biased region" description="Basic and acidic residues" evidence="1">
    <location>
        <begin position="89"/>
        <end position="105"/>
    </location>
</feature>
<name>A0ABV1F184_9BACI</name>
<comment type="caution">
    <text evidence="3">The sequence shown here is derived from an EMBL/GenBank/DDBJ whole genome shotgun (WGS) entry which is preliminary data.</text>
</comment>
<dbReference type="EMBL" id="JBBMFN010000042">
    <property type="protein sequence ID" value="MEQ2467094.1"/>
    <property type="molecule type" value="Genomic_DNA"/>
</dbReference>
<feature type="region of interest" description="Disordered" evidence="1">
    <location>
        <begin position="35"/>
        <end position="112"/>
    </location>
</feature>
<keyword evidence="4" id="KW-1185">Reference proteome</keyword>
<evidence type="ECO:0008006" key="5">
    <source>
        <dbReference type="Google" id="ProtNLM"/>
    </source>
</evidence>
<dbReference type="PROSITE" id="PS51257">
    <property type="entry name" value="PROKAR_LIPOPROTEIN"/>
    <property type="match status" value="1"/>
</dbReference>
<dbReference type="Proteomes" id="UP001465426">
    <property type="component" value="Unassembled WGS sequence"/>
</dbReference>
<protein>
    <recommendedName>
        <fullName evidence="5">Lipoprotein</fullName>
    </recommendedName>
</protein>
<organism evidence="3 4">
    <name type="scientific">Niallia hominis</name>
    <dbReference type="NCBI Taxonomy" id="3133173"/>
    <lineage>
        <taxon>Bacteria</taxon>
        <taxon>Bacillati</taxon>
        <taxon>Bacillota</taxon>
        <taxon>Bacilli</taxon>
        <taxon>Bacillales</taxon>
        <taxon>Bacillaceae</taxon>
        <taxon>Niallia</taxon>
    </lineage>
</organism>
<accession>A0ABV1F184</accession>
<feature type="chain" id="PRO_5045649928" description="Lipoprotein" evidence="2">
    <location>
        <begin position="22"/>
        <end position="304"/>
    </location>
</feature>
<evidence type="ECO:0000313" key="3">
    <source>
        <dbReference type="EMBL" id="MEQ2467094.1"/>
    </source>
</evidence>
<keyword evidence="2" id="KW-0732">Signal</keyword>
<sequence>MKISKSSVTLLLITLLIGMSACSNSLDKVASSDKSEILSSTDESATESSLKPENNDADKETSAITNSQGKDNLERGITPDKNTLESAENEIREKKESQNKDDTIESKNPNNFMTKHYTKGKIEVEYPEISNGNSDKLNKINSVIAKDASYIFEKGSYEGATGEIKYDIPFISDEIVSITYQGLISKRSYAYPTYLFYSINVNIQTGEKVTLGDFVTIDDAFIQEFRQGEIISSSSSEEYNALKKYISDLSNEELLNSFLKADKIGSSNVFTYLTDDSIVVILDVIHVLGDFILVEIPKNNMNFK</sequence>
<reference evidence="3 4" key="1">
    <citation type="submission" date="2024-03" db="EMBL/GenBank/DDBJ databases">
        <title>Human intestinal bacterial collection.</title>
        <authorList>
            <person name="Pauvert C."/>
            <person name="Hitch T.C.A."/>
            <person name="Clavel T."/>
        </authorList>
    </citation>
    <scope>NUCLEOTIDE SEQUENCE [LARGE SCALE GENOMIC DNA]</scope>
    <source>
        <strain evidence="3 4">CLA-SR-H024</strain>
    </source>
</reference>
<gene>
    <name evidence="3" type="ORF">WMO63_15670</name>
</gene>
<evidence type="ECO:0000313" key="4">
    <source>
        <dbReference type="Proteomes" id="UP001465426"/>
    </source>
</evidence>
<feature type="signal peptide" evidence="2">
    <location>
        <begin position="1"/>
        <end position="21"/>
    </location>
</feature>
<evidence type="ECO:0000256" key="1">
    <source>
        <dbReference type="SAM" id="MobiDB-lite"/>
    </source>
</evidence>
<proteinExistence type="predicted"/>
<evidence type="ECO:0000256" key="2">
    <source>
        <dbReference type="SAM" id="SignalP"/>
    </source>
</evidence>
<feature type="compositionally biased region" description="Polar residues" evidence="1">
    <location>
        <begin position="37"/>
        <end position="52"/>
    </location>
</feature>